<dbReference type="EMBL" id="LAZR01002108">
    <property type="protein sequence ID" value="KKN34406.1"/>
    <property type="molecule type" value="Genomic_DNA"/>
</dbReference>
<organism evidence="1">
    <name type="scientific">marine sediment metagenome</name>
    <dbReference type="NCBI Taxonomy" id="412755"/>
    <lineage>
        <taxon>unclassified sequences</taxon>
        <taxon>metagenomes</taxon>
        <taxon>ecological metagenomes</taxon>
    </lineage>
</organism>
<protein>
    <submittedName>
        <fullName evidence="1">Uncharacterized protein</fullName>
    </submittedName>
</protein>
<accession>A0A0F9SBN3</accession>
<gene>
    <name evidence="1" type="ORF">LCGC14_0794090</name>
</gene>
<evidence type="ECO:0000313" key="1">
    <source>
        <dbReference type="EMBL" id="KKN34406.1"/>
    </source>
</evidence>
<name>A0A0F9SBN3_9ZZZZ</name>
<dbReference type="AlphaFoldDB" id="A0A0F9SBN3"/>
<reference evidence="1" key="1">
    <citation type="journal article" date="2015" name="Nature">
        <title>Complex archaea that bridge the gap between prokaryotes and eukaryotes.</title>
        <authorList>
            <person name="Spang A."/>
            <person name="Saw J.H."/>
            <person name="Jorgensen S.L."/>
            <person name="Zaremba-Niedzwiedzka K."/>
            <person name="Martijn J."/>
            <person name="Lind A.E."/>
            <person name="van Eijk R."/>
            <person name="Schleper C."/>
            <person name="Guy L."/>
            <person name="Ettema T.J."/>
        </authorList>
    </citation>
    <scope>NUCLEOTIDE SEQUENCE</scope>
</reference>
<comment type="caution">
    <text evidence="1">The sequence shown here is derived from an EMBL/GenBank/DDBJ whole genome shotgun (WGS) entry which is preliminary data.</text>
</comment>
<sequence>MVQDARADSLVCNHNGQQLIYTEVKESDDPNGVKAVYRSGIVIFHNGKEYRYNDIIPCAMIEEDRGKTKFLKEYLAQFE</sequence>
<proteinExistence type="predicted"/>